<keyword evidence="4 12" id="KW-1133">Transmembrane helix</keyword>
<evidence type="ECO:0000256" key="10">
    <source>
        <dbReference type="RuleBase" id="RU000688"/>
    </source>
</evidence>
<evidence type="ECO:0000256" key="6">
    <source>
        <dbReference type="ARBA" id="ARBA00023136"/>
    </source>
</evidence>
<dbReference type="InParanoid" id="A0A6P8IQD6"/>
<comment type="subcellular location">
    <subcellularLocation>
        <location evidence="1">Cell membrane</location>
        <topology evidence="1">Multi-pass membrane protein</topology>
    </subcellularLocation>
</comment>
<evidence type="ECO:0000313" key="15">
    <source>
        <dbReference type="RefSeq" id="XP_031568635.1"/>
    </source>
</evidence>
<evidence type="ECO:0000256" key="9">
    <source>
        <dbReference type="ARBA" id="ARBA00023224"/>
    </source>
</evidence>
<keyword evidence="3 10" id="KW-0812">Transmembrane</keyword>
<dbReference type="Gene3D" id="1.20.1070.10">
    <property type="entry name" value="Rhodopsin 7-helix transmembrane proteins"/>
    <property type="match status" value="1"/>
</dbReference>
<feature type="transmembrane region" description="Helical" evidence="12">
    <location>
        <begin position="144"/>
        <end position="167"/>
    </location>
</feature>
<name>A0A6P8IQD6_ACTTE</name>
<feature type="transmembrane region" description="Helical" evidence="12">
    <location>
        <begin position="43"/>
        <end position="64"/>
    </location>
</feature>
<protein>
    <submittedName>
        <fullName evidence="15">Octopamine receptor beta-2R-like</fullName>
    </submittedName>
</protein>
<dbReference type="GO" id="GO:0005886">
    <property type="term" value="C:plasma membrane"/>
    <property type="evidence" value="ECO:0007669"/>
    <property type="project" value="UniProtKB-SubCell"/>
</dbReference>
<dbReference type="PANTHER" id="PTHR24246">
    <property type="entry name" value="OLFACTORY RECEPTOR AND ADENOSINE RECEPTOR"/>
    <property type="match status" value="1"/>
</dbReference>
<keyword evidence="7 10" id="KW-0675">Receptor</keyword>
<proteinExistence type="inferred from homology"/>
<reference evidence="15" key="1">
    <citation type="submission" date="2025-08" db="UniProtKB">
        <authorList>
            <consortium name="RefSeq"/>
        </authorList>
    </citation>
    <scope>IDENTIFICATION</scope>
    <source>
        <tissue evidence="15">Tentacle</tissue>
    </source>
</reference>
<dbReference type="SUPFAM" id="SSF81321">
    <property type="entry name" value="Family A G protein-coupled receptor-like"/>
    <property type="match status" value="1"/>
</dbReference>
<comment type="similarity">
    <text evidence="10">Belongs to the G-protein coupled receptor 1 family.</text>
</comment>
<dbReference type="SMART" id="SM01381">
    <property type="entry name" value="7TM_GPCR_Srsx"/>
    <property type="match status" value="1"/>
</dbReference>
<dbReference type="InterPro" id="IPR017452">
    <property type="entry name" value="GPCR_Rhodpsn_7TM"/>
</dbReference>
<keyword evidence="2" id="KW-1003">Cell membrane</keyword>
<dbReference type="PANTHER" id="PTHR24246:SF27">
    <property type="entry name" value="ADENOSINE RECEPTOR, ISOFORM A"/>
    <property type="match status" value="1"/>
</dbReference>
<keyword evidence="14" id="KW-1185">Reference proteome</keyword>
<dbReference type="GO" id="GO:0004930">
    <property type="term" value="F:G protein-coupled receptor activity"/>
    <property type="evidence" value="ECO:0007669"/>
    <property type="project" value="UniProtKB-KW"/>
</dbReference>
<keyword evidence="9 10" id="KW-0807">Transducer</keyword>
<evidence type="ECO:0000256" key="8">
    <source>
        <dbReference type="ARBA" id="ARBA00023180"/>
    </source>
</evidence>
<dbReference type="InterPro" id="IPR000276">
    <property type="entry name" value="GPCR_Rhodpsn"/>
</dbReference>
<dbReference type="PRINTS" id="PR00237">
    <property type="entry name" value="GPCRRHODOPSN"/>
</dbReference>
<feature type="region of interest" description="Disordered" evidence="11">
    <location>
        <begin position="290"/>
        <end position="310"/>
    </location>
</feature>
<feature type="domain" description="G-protein coupled receptors family 1 profile" evidence="13">
    <location>
        <begin position="22"/>
        <end position="264"/>
    </location>
</feature>
<dbReference type="RefSeq" id="XP_031568635.1">
    <property type="nucleotide sequence ID" value="XM_031712775.1"/>
</dbReference>
<feature type="transmembrane region" description="Helical" evidence="12">
    <location>
        <begin position="70"/>
        <end position="89"/>
    </location>
</feature>
<evidence type="ECO:0000259" key="13">
    <source>
        <dbReference type="PROSITE" id="PS50262"/>
    </source>
</evidence>
<sequence length="310" mass="34903">MTTALSKKDIPLLMISIIAVVANLFVCVLVFAKRRLRTRTNKFVVSLAISDILIAGILLPICLAQVNPTVIAYMGSITLLAGVANISVVTIDRYIAVFKPFRYSEIMRLWFAKIIVLAWSLSIAVSLIPLFWNTDPTTTAHRVYIYTAQIGLVVFSYVLIFVAYIRIFRKVHQTVKKERILMLSLAKSHGQEFENNSRASPSSSESKVARVSIIIAANFMLTWLPVEYMTFMGNLGKEEYIPESLSSISFYTIALGALIDPMVYSYLKSDFRQAIKSLFVKRSRENEMSSTQGFLGQTRRLESGQRSTLI</sequence>
<accession>A0A6P8IQD6</accession>
<dbReference type="Proteomes" id="UP000515163">
    <property type="component" value="Unplaced"/>
</dbReference>
<feature type="transmembrane region" description="Helical" evidence="12">
    <location>
        <begin position="248"/>
        <end position="267"/>
    </location>
</feature>
<evidence type="ECO:0000256" key="11">
    <source>
        <dbReference type="SAM" id="MobiDB-lite"/>
    </source>
</evidence>
<dbReference type="KEGG" id="aten:116303264"/>
<dbReference type="AlphaFoldDB" id="A0A6P8IQD6"/>
<evidence type="ECO:0000313" key="14">
    <source>
        <dbReference type="Proteomes" id="UP000515163"/>
    </source>
</evidence>
<evidence type="ECO:0000256" key="2">
    <source>
        <dbReference type="ARBA" id="ARBA00022475"/>
    </source>
</evidence>
<dbReference type="PROSITE" id="PS50262">
    <property type="entry name" value="G_PROTEIN_RECEP_F1_2"/>
    <property type="match status" value="1"/>
</dbReference>
<evidence type="ECO:0000256" key="4">
    <source>
        <dbReference type="ARBA" id="ARBA00022989"/>
    </source>
</evidence>
<dbReference type="PROSITE" id="PS00237">
    <property type="entry name" value="G_PROTEIN_RECEP_F1_1"/>
    <property type="match status" value="1"/>
</dbReference>
<feature type="transmembrane region" description="Helical" evidence="12">
    <location>
        <begin position="12"/>
        <end position="31"/>
    </location>
</feature>
<evidence type="ECO:0000256" key="1">
    <source>
        <dbReference type="ARBA" id="ARBA00004651"/>
    </source>
</evidence>
<gene>
    <name evidence="15" type="primary">LOC116303264</name>
</gene>
<keyword evidence="5 10" id="KW-0297">G-protein coupled receptor</keyword>
<keyword evidence="6 12" id="KW-0472">Membrane</keyword>
<dbReference type="Pfam" id="PF00001">
    <property type="entry name" value="7tm_1"/>
    <property type="match status" value="1"/>
</dbReference>
<dbReference type="FunCoup" id="A0A6P8IQD6">
    <property type="interactions" value="718"/>
</dbReference>
<evidence type="ECO:0000256" key="12">
    <source>
        <dbReference type="SAM" id="Phobius"/>
    </source>
</evidence>
<evidence type="ECO:0000256" key="5">
    <source>
        <dbReference type="ARBA" id="ARBA00023040"/>
    </source>
</evidence>
<evidence type="ECO:0000256" key="3">
    <source>
        <dbReference type="ARBA" id="ARBA00022692"/>
    </source>
</evidence>
<feature type="transmembrane region" description="Helical" evidence="12">
    <location>
        <begin position="110"/>
        <end position="132"/>
    </location>
</feature>
<feature type="transmembrane region" description="Helical" evidence="12">
    <location>
        <begin position="208"/>
        <end position="228"/>
    </location>
</feature>
<organism evidence="14 15">
    <name type="scientific">Actinia tenebrosa</name>
    <name type="common">Australian red waratah sea anemone</name>
    <dbReference type="NCBI Taxonomy" id="6105"/>
    <lineage>
        <taxon>Eukaryota</taxon>
        <taxon>Metazoa</taxon>
        <taxon>Cnidaria</taxon>
        <taxon>Anthozoa</taxon>
        <taxon>Hexacorallia</taxon>
        <taxon>Actiniaria</taxon>
        <taxon>Actiniidae</taxon>
        <taxon>Actinia</taxon>
    </lineage>
</organism>
<keyword evidence="8" id="KW-0325">Glycoprotein</keyword>
<evidence type="ECO:0000256" key="7">
    <source>
        <dbReference type="ARBA" id="ARBA00023170"/>
    </source>
</evidence>
<dbReference type="OrthoDB" id="5968184at2759"/>
<dbReference type="GeneID" id="116303264"/>